<dbReference type="EMBL" id="CP011542">
    <property type="protein sequence ID" value="AKK05664.1"/>
    <property type="molecule type" value="Genomic_DNA"/>
</dbReference>
<evidence type="ECO:0000256" key="1">
    <source>
        <dbReference type="ARBA" id="ARBA00022448"/>
    </source>
</evidence>
<dbReference type="RefSeq" id="WP_047261834.1">
    <property type="nucleotide sequence ID" value="NZ_CP011542.1"/>
</dbReference>
<keyword evidence="5" id="KW-0378">Hydrolase</keyword>
<dbReference type="PROSITE" id="PS50893">
    <property type="entry name" value="ABC_TRANSPORTER_2"/>
    <property type="match status" value="1"/>
</dbReference>
<evidence type="ECO:0000313" key="6">
    <source>
        <dbReference type="Proteomes" id="UP000035199"/>
    </source>
</evidence>
<organism evidence="5 6">
    <name type="scientific">Corynebacterium mustelae</name>
    <dbReference type="NCBI Taxonomy" id="571915"/>
    <lineage>
        <taxon>Bacteria</taxon>
        <taxon>Bacillati</taxon>
        <taxon>Actinomycetota</taxon>
        <taxon>Actinomycetes</taxon>
        <taxon>Mycobacteriales</taxon>
        <taxon>Corynebacteriaceae</taxon>
        <taxon>Corynebacterium</taxon>
    </lineage>
</organism>
<dbReference type="SMART" id="SM00382">
    <property type="entry name" value="AAA"/>
    <property type="match status" value="1"/>
</dbReference>
<keyword evidence="2" id="KW-0547">Nucleotide-binding</keyword>
<evidence type="ECO:0000256" key="2">
    <source>
        <dbReference type="ARBA" id="ARBA00022741"/>
    </source>
</evidence>
<dbReference type="GO" id="GO:0005524">
    <property type="term" value="F:ATP binding"/>
    <property type="evidence" value="ECO:0007669"/>
    <property type="project" value="UniProtKB-KW"/>
</dbReference>
<dbReference type="Gene3D" id="3.40.50.300">
    <property type="entry name" value="P-loop containing nucleotide triphosphate hydrolases"/>
    <property type="match status" value="1"/>
</dbReference>
<accession>A0A0G3GX05</accession>
<dbReference type="EC" id="3.6.3.34" evidence="5"/>
<dbReference type="InterPro" id="IPR003593">
    <property type="entry name" value="AAA+_ATPase"/>
</dbReference>
<reference evidence="5 6" key="1">
    <citation type="journal article" date="2015" name="Genome Announc.">
        <title>Complete Genome Sequence of the Type Strain Corynebacterium mustelae DSM 45274, Isolated from Various Tissues of a Male Ferret with Lethal Sepsis.</title>
        <authorList>
            <person name="Ruckert C."/>
            <person name="Eimer J."/>
            <person name="Winkler A."/>
            <person name="Tauch A."/>
        </authorList>
    </citation>
    <scope>NUCLEOTIDE SEQUENCE [LARGE SCALE GENOMIC DNA]</scope>
    <source>
        <strain evidence="5 6">DSM 45274</strain>
    </source>
</reference>
<dbReference type="PATRIC" id="fig|571915.4.peg.1414"/>
<keyword evidence="1" id="KW-0813">Transport</keyword>
<dbReference type="SUPFAM" id="SSF52540">
    <property type="entry name" value="P-loop containing nucleoside triphosphate hydrolases"/>
    <property type="match status" value="1"/>
</dbReference>
<dbReference type="STRING" id="571915.CMUST_06645"/>
<evidence type="ECO:0000256" key="3">
    <source>
        <dbReference type="ARBA" id="ARBA00022840"/>
    </source>
</evidence>
<dbReference type="PROSITE" id="PS00211">
    <property type="entry name" value="ABC_TRANSPORTER_1"/>
    <property type="match status" value="1"/>
</dbReference>
<gene>
    <name evidence="5" type="ORF">CMUST_06645</name>
</gene>
<dbReference type="PANTHER" id="PTHR42794">
    <property type="entry name" value="HEMIN IMPORT ATP-BINDING PROTEIN HMUV"/>
    <property type="match status" value="1"/>
</dbReference>
<dbReference type="InterPro" id="IPR017871">
    <property type="entry name" value="ABC_transporter-like_CS"/>
</dbReference>
<dbReference type="Proteomes" id="UP000035199">
    <property type="component" value="Chromosome"/>
</dbReference>
<dbReference type="AlphaFoldDB" id="A0A0G3GX05"/>
<dbReference type="GO" id="GO:0016887">
    <property type="term" value="F:ATP hydrolysis activity"/>
    <property type="evidence" value="ECO:0007669"/>
    <property type="project" value="InterPro"/>
</dbReference>
<protein>
    <submittedName>
        <fullName evidence="5">ABC-type cobalamin/Fe3+-siderophore transport system, ATPase component</fullName>
        <ecNumber evidence="5">3.6.3.34</ecNumber>
    </submittedName>
</protein>
<dbReference type="OrthoDB" id="3579586at2"/>
<name>A0A0G3GX05_9CORY</name>
<reference evidence="6" key="2">
    <citation type="submission" date="2015-05" db="EMBL/GenBank/DDBJ databases">
        <title>Complete genome sequence of Corynebacterium mustelae DSM 45274, isolated from various tissues of a male ferret with lethal sepsis.</title>
        <authorList>
            <person name="Ruckert C."/>
            <person name="Albersmeier A."/>
            <person name="Winkler A."/>
            <person name="Tauch A."/>
        </authorList>
    </citation>
    <scope>NUCLEOTIDE SEQUENCE [LARGE SCALE GENOMIC DNA]</scope>
    <source>
        <strain evidence="6">DSM 45274</strain>
    </source>
</reference>
<dbReference type="FunFam" id="3.40.50.300:FF:000134">
    <property type="entry name" value="Iron-enterobactin ABC transporter ATP-binding protein"/>
    <property type="match status" value="1"/>
</dbReference>
<feature type="domain" description="ABC transporter" evidence="4">
    <location>
        <begin position="4"/>
        <end position="236"/>
    </location>
</feature>
<dbReference type="Pfam" id="PF00005">
    <property type="entry name" value="ABC_tran"/>
    <property type="match status" value="1"/>
</dbReference>
<proteinExistence type="predicted"/>
<sequence>MSQLEITDVSAGIGHTTIVRDVNFEVSPGTMTALVGINGAGKSTLLRAIAGITAPHGGSVMLDGVSVHSMRPRHRAQQLTLVGQEESPPGDLTVSEMVALGRLPHLKSWEIGGKKEQKIVMDSLALVGLTEVADRPCDQLSGGQRRRALLARGFAQGTDMVLLDEPTNHLDVHHQLHLLKVLKESGRTILATIHDLDLAMAHFDQVVVLHEGTMLAAGDPEEVLIPENLRKVFNVQAFCARLPEMTNPHLIIDSL</sequence>
<dbReference type="PANTHER" id="PTHR42794:SF2">
    <property type="entry name" value="ABC TRANSPORTER ATP-BINDING PROTEIN"/>
    <property type="match status" value="1"/>
</dbReference>
<dbReference type="KEGG" id="cmv:CMUST_06645"/>
<keyword evidence="6" id="KW-1185">Reference proteome</keyword>
<keyword evidence="3" id="KW-0067">ATP-binding</keyword>
<evidence type="ECO:0000313" key="5">
    <source>
        <dbReference type="EMBL" id="AKK05664.1"/>
    </source>
</evidence>
<dbReference type="InterPro" id="IPR027417">
    <property type="entry name" value="P-loop_NTPase"/>
</dbReference>
<dbReference type="CDD" id="cd03214">
    <property type="entry name" value="ABC_Iron-Siderophores_B12_Hemin"/>
    <property type="match status" value="1"/>
</dbReference>
<dbReference type="InterPro" id="IPR003439">
    <property type="entry name" value="ABC_transporter-like_ATP-bd"/>
</dbReference>
<evidence type="ECO:0000259" key="4">
    <source>
        <dbReference type="PROSITE" id="PS50893"/>
    </source>
</evidence>